<reference evidence="1 2" key="1">
    <citation type="submission" date="2020-03" db="EMBL/GenBank/DDBJ databases">
        <title>Draft Genome Sequence of Cudoniella acicularis.</title>
        <authorList>
            <person name="Buettner E."/>
            <person name="Kellner H."/>
        </authorList>
    </citation>
    <scope>NUCLEOTIDE SEQUENCE [LARGE SCALE GENOMIC DNA]</scope>
    <source>
        <strain evidence="1 2">DSM 108380</strain>
    </source>
</reference>
<accession>A0A8H4R6I1</accession>
<dbReference type="OrthoDB" id="2951834at2759"/>
<proteinExistence type="predicted"/>
<comment type="caution">
    <text evidence="1">The sequence shown here is derived from an EMBL/GenBank/DDBJ whole genome shotgun (WGS) entry which is preliminary data.</text>
</comment>
<organism evidence="1 2">
    <name type="scientific">Cudoniella acicularis</name>
    <dbReference type="NCBI Taxonomy" id="354080"/>
    <lineage>
        <taxon>Eukaryota</taxon>
        <taxon>Fungi</taxon>
        <taxon>Dikarya</taxon>
        <taxon>Ascomycota</taxon>
        <taxon>Pezizomycotina</taxon>
        <taxon>Leotiomycetes</taxon>
        <taxon>Helotiales</taxon>
        <taxon>Tricladiaceae</taxon>
        <taxon>Cudoniella</taxon>
    </lineage>
</organism>
<dbReference type="PANTHER" id="PTHR42085">
    <property type="entry name" value="F-BOX DOMAIN-CONTAINING PROTEIN"/>
    <property type="match status" value="1"/>
</dbReference>
<dbReference type="InterPro" id="IPR038883">
    <property type="entry name" value="AN11006-like"/>
</dbReference>
<sequence>MVIVRPPEPYPSRLKQFLLYLEESTSKATSTVTASDRSDSPPVSCSMAMVLYNPIIATAKTFAITSSPASRNSFMTVPLEARRMFYKLALPSNRQVKITRLSREKKRTGNVTSLLRLNKQVYSEACDLLYSRNTFIFGNTPPYREYEDANFVGFEMFFNRAFSSIPTAAIKSIKLNLYLLRPLWQQSAHEVKQYFVEAFMERLSYFGPLVRSTASTMQTHEFFPEIPIILRMVQQIIMHLKALENVELEWHSTIHPDEGIFRLPERHYNMVFGPNPTLTSVNFIASMDVIKAMLQKKGLKELRMTKAVANVLKPALDTLLEEQPSAKKILKIYTELCLEHKKALEDHAFPARKDDCTWA</sequence>
<evidence type="ECO:0000313" key="2">
    <source>
        <dbReference type="Proteomes" id="UP000566819"/>
    </source>
</evidence>
<name>A0A8H4R6I1_9HELO</name>
<protein>
    <submittedName>
        <fullName evidence="1">Uncharacterized protein</fullName>
    </submittedName>
</protein>
<dbReference type="AlphaFoldDB" id="A0A8H4R6I1"/>
<evidence type="ECO:0000313" key="1">
    <source>
        <dbReference type="EMBL" id="KAF4624227.1"/>
    </source>
</evidence>
<gene>
    <name evidence="1" type="ORF">G7Y89_g13946</name>
</gene>
<dbReference type="PANTHER" id="PTHR42085:SF1">
    <property type="entry name" value="F-BOX DOMAIN-CONTAINING PROTEIN"/>
    <property type="match status" value="1"/>
</dbReference>
<keyword evidence="2" id="KW-1185">Reference proteome</keyword>
<dbReference type="EMBL" id="JAAMPI010001728">
    <property type="protein sequence ID" value="KAF4624227.1"/>
    <property type="molecule type" value="Genomic_DNA"/>
</dbReference>
<dbReference type="Proteomes" id="UP000566819">
    <property type="component" value="Unassembled WGS sequence"/>
</dbReference>